<dbReference type="InterPro" id="IPR011041">
    <property type="entry name" value="Quinoprot_gluc/sorb_DH_b-prop"/>
</dbReference>
<dbReference type="PANTHER" id="PTHR19328:SF75">
    <property type="entry name" value="ALDOSE SUGAR DEHYDROGENASE YLII"/>
    <property type="match status" value="1"/>
</dbReference>
<feature type="signal peptide" evidence="1">
    <location>
        <begin position="1"/>
        <end position="20"/>
    </location>
</feature>
<dbReference type="EC" id="1.1.5.-" evidence="3"/>
<keyword evidence="1" id="KW-0732">Signal</keyword>
<feature type="chain" id="PRO_5045495282" evidence="1">
    <location>
        <begin position="21"/>
        <end position="392"/>
    </location>
</feature>
<dbReference type="GO" id="GO:0016491">
    <property type="term" value="F:oxidoreductase activity"/>
    <property type="evidence" value="ECO:0007669"/>
    <property type="project" value="UniProtKB-KW"/>
</dbReference>
<name>A0ABV7X8U2_9SPHN</name>
<organism evidence="3 4">
    <name type="scientific">Sphingoaurantiacus capsulatus</name>
    <dbReference type="NCBI Taxonomy" id="1771310"/>
    <lineage>
        <taxon>Bacteria</taxon>
        <taxon>Pseudomonadati</taxon>
        <taxon>Pseudomonadota</taxon>
        <taxon>Alphaproteobacteria</taxon>
        <taxon>Sphingomonadales</taxon>
        <taxon>Sphingosinicellaceae</taxon>
        <taxon>Sphingoaurantiacus</taxon>
    </lineage>
</organism>
<keyword evidence="4" id="KW-1185">Reference proteome</keyword>
<dbReference type="PANTHER" id="PTHR19328">
    <property type="entry name" value="HEDGEHOG-INTERACTING PROTEIN"/>
    <property type="match status" value="1"/>
</dbReference>
<dbReference type="EMBL" id="JBHRXV010000001">
    <property type="protein sequence ID" value="MFC3711518.1"/>
    <property type="molecule type" value="Genomic_DNA"/>
</dbReference>
<gene>
    <name evidence="3" type="ORF">ACFOMD_02980</name>
</gene>
<dbReference type="InterPro" id="IPR011042">
    <property type="entry name" value="6-blade_b-propeller_TolB-like"/>
</dbReference>
<evidence type="ECO:0000313" key="3">
    <source>
        <dbReference type="EMBL" id="MFC3711518.1"/>
    </source>
</evidence>
<dbReference type="Pfam" id="PF07995">
    <property type="entry name" value="GSDH"/>
    <property type="match status" value="1"/>
</dbReference>
<sequence length="392" mass="41384">MRKLMMGVALAGVAAAAVNAAPVAQGEPNSPEQKPAFAGQARAPEAKTNVAFTVETVVEGLSKPWGVDFLGDGRVLITEKTGALRVIGRDGKLSGPVPGVPKVDARDQGGLLDVGVKGDTVCLTYAEPRDAGKNSTAAYCATPSKTGTFSMAGGKVIFRQEPAWSSTKHFGSRLVFARDGNLFITTGERSVPDARVFSQDLNYGFGKVIRVTMDGKPVASNPWAKAGGGRAQIWSYGHRNLQSAALDASGNLWTVEHGPKGGDELNKPAAGKNYGWPVITYGEEYSGKPVGEGITAKAGLEQPVYYWDPVIGPSGMTFYSGNAFPAWKGSAFIGGLVTKGLVRLSIKGDKVVGEERIDLGARIRDVIEGPDGFLYVLTDADDGKLLRLKPKK</sequence>
<dbReference type="InterPro" id="IPR012938">
    <property type="entry name" value="Glc/Sorbosone_DH"/>
</dbReference>
<protein>
    <submittedName>
        <fullName evidence="3">PQQ-dependent sugar dehydrogenase</fullName>
        <ecNumber evidence="3">1.1.5.-</ecNumber>
    </submittedName>
</protein>
<proteinExistence type="predicted"/>
<dbReference type="Proteomes" id="UP001595615">
    <property type="component" value="Unassembled WGS sequence"/>
</dbReference>
<evidence type="ECO:0000259" key="2">
    <source>
        <dbReference type="Pfam" id="PF07995"/>
    </source>
</evidence>
<reference evidence="4" key="1">
    <citation type="journal article" date="2019" name="Int. J. Syst. Evol. Microbiol.">
        <title>The Global Catalogue of Microorganisms (GCM) 10K type strain sequencing project: providing services to taxonomists for standard genome sequencing and annotation.</title>
        <authorList>
            <consortium name="The Broad Institute Genomics Platform"/>
            <consortium name="The Broad Institute Genome Sequencing Center for Infectious Disease"/>
            <person name="Wu L."/>
            <person name="Ma J."/>
        </authorList>
    </citation>
    <scope>NUCLEOTIDE SEQUENCE [LARGE SCALE GENOMIC DNA]</scope>
    <source>
        <strain evidence="4">KCTC 42644</strain>
    </source>
</reference>
<keyword evidence="3" id="KW-0560">Oxidoreductase</keyword>
<dbReference type="RefSeq" id="WP_380856576.1">
    <property type="nucleotide sequence ID" value="NZ_JBHRXV010000001.1"/>
</dbReference>
<evidence type="ECO:0000256" key="1">
    <source>
        <dbReference type="SAM" id="SignalP"/>
    </source>
</evidence>
<evidence type="ECO:0000313" key="4">
    <source>
        <dbReference type="Proteomes" id="UP001595615"/>
    </source>
</evidence>
<dbReference type="Gene3D" id="2.120.10.30">
    <property type="entry name" value="TolB, C-terminal domain"/>
    <property type="match status" value="1"/>
</dbReference>
<dbReference type="SUPFAM" id="SSF50952">
    <property type="entry name" value="Soluble quinoprotein glucose dehydrogenase"/>
    <property type="match status" value="1"/>
</dbReference>
<comment type="caution">
    <text evidence="3">The sequence shown here is derived from an EMBL/GenBank/DDBJ whole genome shotgun (WGS) entry which is preliminary data.</text>
</comment>
<accession>A0ABV7X8U2</accession>
<feature type="domain" description="Glucose/Sorbosone dehydrogenase" evidence="2">
    <location>
        <begin position="61"/>
        <end position="387"/>
    </location>
</feature>